<feature type="transmembrane region" description="Helical" evidence="1">
    <location>
        <begin position="158"/>
        <end position="183"/>
    </location>
</feature>
<gene>
    <name evidence="2" type="ORF">P2W56_08470</name>
</gene>
<dbReference type="PANTHER" id="PTHR43229:SF2">
    <property type="entry name" value="NODULATION PROTEIN J"/>
    <property type="match status" value="1"/>
</dbReference>
<evidence type="ECO:0000313" key="2">
    <source>
        <dbReference type="EMBL" id="WET43459.1"/>
    </source>
</evidence>
<dbReference type="RefSeq" id="WP_005511993.1">
    <property type="nucleotide sequence ID" value="NZ_CP046975.1"/>
</dbReference>
<dbReference type="InterPro" id="IPR000412">
    <property type="entry name" value="ABC_2_transport"/>
</dbReference>
<dbReference type="Proteomes" id="UP001220238">
    <property type="component" value="Chromosome"/>
</dbReference>
<proteinExistence type="predicted"/>
<organism evidence="2 3">
    <name type="scientific">Corynebacterium amycolatum</name>
    <dbReference type="NCBI Taxonomy" id="43765"/>
    <lineage>
        <taxon>Bacteria</taxon>
        <taxon>Bacillati</taxon>
        <taxon>Actinomycetota</taxon>
        <taxon>Actinomycetes</taxon>
        <taxon>Mycobacteriales</taxon>
        <taxon>Corynebacteriaceae</taxon>
        <taxon>Corynebacterium</taxon>
    </lineage>
</organism>
<feature type="transmembrane region" description="Helical" evidence="1">
    <location>
        <begin position="253"/>
        <end position="274"/>
    </location>
</feature>
<dbReference type="PANTHER" id="PTHR43229">
    <property type="entry name" value="NODULATION PROTEIN J"/>
    <property type="match status" value="1"/>
</dbReference>
<reference evidence="2" key="1">
    <citation type="submission" date="2023-03" db="EMBL/GenBank/DDBJ databases">
        <title>Corynebacterium amycolatum SB-1.</title>
        <authorList>
            <person name="Jo H."/>
        </authorList>
    </citation>
    <scope>NUCLEOTIDE SEQUENCE</scope>
    <source>
        <strain evidence="2">SB-1</strain>
    </source>
</reference>
<dbReference type="GO" id="GO:0140359">
    <property type="term" value="F:ABC-type transporter activity"/>
    <property type="evidence" value="ECO:0007669"/>
    <property type="project" value="InterPro"/>
</dbReference>
<dbReference type="PIRSF" id="PIRSF006648">
    <property type="entry name" value="DrrB"/>
    <property type="match status" value="1"/>
</dbReference>
<accession>A0AB38XUA3</accession>
<feature type="transmembrane region" description="Helical" evidence="1">
    <location>
        <begin position="78"/>
        <end position="104"/>
    </location>
</feature>
<name>A0AB38XUA3_CORAY</name>
<dbReference type="AlphaFoldDB" id="A0AB38XUA3"/>
<feature type="transmembrane region" description="Helical" evidence="1">
    <location>
        <begin position="189"/>
        <end position="207"/>
    </location>
</feature>
<evidence type="ECO:0000313" key="3">
    <source>
        <dbReference type="Proteomes" id="UP001220238"/>
    </source>
</evidence>
<keyword evidence="1" id="KW-0472">Membrane</keyword>
<dbReference type="GeneID" id="92768790"/>
<dbReference type="EMBL" id="CP120206">
    <property type="protein sequence ID" value="WET43459.1"/>
    <property type="molecule type" value="Genomic_DNA"/>
</dbReference>
<dbReference type="InterPro" id="IPR051784">
    <property type="entry name" value="Nod_factor_ABC_transporter"/>
</dbReference>
<feature type="transmembrane region" description="Helical" evidence="1">
    <location>
        <begin position="124"/>
        <end position="146"/>
    </location>
</feature>
<sequence>MTYTATETSSDIPGATAGTSATKLTESHGLSTYIAIQIKRYLSDWSNLFFSIGLPILFFLVFGASLDRGGDAFPHGNVTAYVMIGMAIYGGVTAAVASAGQTIMEQTTGWGRQLALTPMSTSRIVLSQAILVLFAAVLPIAAMYLLGLVIGAEMEPRAWIVSFILCVVTCLPFGFYGYAWALLLPKPSALSIASGSIVVLSYLGNLFIPMQGTLLAISRFTPLFGSVTLSRYPLTAGLTPSTDTGAGLYTEPLWVPIVNVAVWSILLIGFCIYLNKREKSRL</sequence>
<keyword evidence="1" id="KW-1133">Transmembrane helix</keyword>
<protein>
    <submittedName>
        <fullName evidence="2">ABC transporter permease</fullName>
    </submittedName>
</protein>
<keyword evidence="1" id="KW-0812">Transmembrane</keyword>
<feature type="transmembrane region" description="Helical" evidence="1">
    <location>
        <begin position="48"/>
        <end position="66"/>
    </location>
</feature>
<dbReference type="GO" id="GO:0043190">
    <property type="term" value="C:ATP-binding cassette (ABC) transporter complex"/>
    <property type="evidence" value="ECO:0007669"/>
    <property type="project" value="InterPro"/>
</dbReference>
<evidence type="ECO:0000256" key="1">
    <source>
        <dbReference type="SAM" id="Phobius"/>
    </source>
</evidence>